<organism evidence="9 10">
    <name type="scientific">Lolium multiflorum</name>
    <name type="common">Italian ryegrass</name>
    <name type="synonym">Lolium perenne subsp. multiflorum</name>
    <dbReference type="NCBI Taxonomy" id="4521"/>
    <lineage>
        <taxon>Eukaryota</taxon>
        <taxon>Viridiplantae</taxon>
        <taxon>Streptophyta</taxon>
        <taxon>Embryophyta</taxon>
        <taxon>Tracheophyta</taxon>
        <taxon>Spermatophyta</taxon>
        <taxon>Magnoliopsida</taxon>
        <taxon>Liliopsida</taxon>
        <taxon>Poales</taxon>
        <taxon>Poaceae</taxon>
        <taxon>BOP clade</taxon>
        <taxon>Pooideae</taxon>
        <taxon>Poodae</taxon>
        <taxon>Poeae</taxon>
        <taxon>Poeae Chloroplast Group 2 (Poeae type)</taxon>
        <taxon>Loliodinae</taxon>
        <taxon>Loliinae</taxon>
        <taxon>Lolium</taxon>
    </lineage>
</organism>
<feature type="compositionally biased region" description="Basic residues" evidence="6">
    <location>
        <begin position="1"/>
        <end position="12"/>
    </location>
</feature>
<dbReference type="PROSITE" id="PS50271">
    <property type="entry name" value="ZF_UBP"/>
    <property type="match status" value="1"/>
</dbReference>
<sequence length="1078" mass="117254">MGKKVKAKSKKAQQRDTLADAGSGDEVEASQDAANPTEEVAVADREHCGHCSRDAPYLNKLLREIITSKHLVSCEHCRDEGPRKKGGGKQQQKKKGGGGGPKGAAAKAKAEKSNMWVCLDCGRHFCGGEMPDTTMPYGHARRHAKQDRHWWAARYDQPTIVYCVLCQNQVPIEMPTVQTFVAAPAAVPDKKSIGAVGSSALVLANNHGTVIKGLPNLGNTCFFNSVLQSLLALDMFRTKMLGPDVAAGAITMSLKKLFVETSASNDAGGALSPKSLFSSISSKYPQFKGYQMQDSHELLRCFLDGLGTEETEARKLAEDASSAGVPTIVEYIFGGQLSSTVSSTECTHGSVKHDQFLDLSLPVPSRKTPPKRVSSPLTKKTNQSIRDRNKNRRYAKPITRVFPTIVESNKEKVQTVAECTDSQIPVSELGQVVSEKEPDPSACTESCASVPNHELKTASPVEDAISWLDYLADGDETYSEILDSACSTEAGEIWESTDAIHGSLHSRDDALPKEQALSTEHSGEDIVDNAACLQPVILLPYKEVGTIAEGMEATEESSQNPNFIGPLPAVSPVAENYAHSLYGGDGDEDGCFGLGDMFGEPEVTSDANKETGTTGDIDVMAWSSNSADDEVDDSNAPISVEGCLALYTEPELLSESWHCEHCSIAIVDPNTNELKENEETAASDREESEEMMANGDEKQDDDKVTVSCRKKEDIDEITATDGCSNNVNADMCCNEGVCTNPPLIDAENTADGNSPNMENTTSLEKGEVFTINTTEQPDSKTNHQECRDLSSSEVESTSTSEQPHDSAQHNDGHNVDVAAEETSVPVSCVDNDSASCSTTSYKKAESGANAEEGVTSSLPSETQSILPSDEDNEDGFTRNIGRRKKMKMLGKANKGKDNQNKQKEDKTKGIKMVGKANKGKDNQNKQKEDKTKVFRAAMRRILISKAPPVLTITLNRFSHDSHGRFRKLKGHVCFKETLDIRPFMDPRSKENDSTTYRLVAVVEHMGTMTGGHYVAYVRSGKIGGRQQQSRASKSWFYASDSQVRETSLQEVLNCEAYILFYERVTEQDNMSGGLLMNQ</sequence>
<proteinExistence type="inferred from homology"/>
<dbReference type="GO" id="GO:0016579">
    <property type="term" value="P:protein deubiquitination"/>
    <property type="evidence" value="ECO:0007669"/>
    <property type="project" value="InterPro"/>
</dbReference>
<dbReference type="GO" id="GO:0005829">
    <property type="term" value="C:cytosol"/>
    <property type="evidence" value="ECO:0007669"/>
    <property type="project" value="TreeGrafter"/>
</dbReference>
<feature type="compositionally biased region" description="Low complexity" evidence="6">
    <location>
        <begin position="791"/>
        <end position="801"/>
    </location>
</feature>
<evidence type="ECO:0000259" key="8">
    <source>
        <dbReference type="PROSITE" id="PS50271"/>
    </source>
</evidence>
<evidence type="ECO:0000313" key="10">
    <source>
        <dbReference type="Proteomes" id="UP001231189"/>
    </source>
</evidence>
<keyword evidence="3 5" id="KW-0863">Zinc-finger</keyword>
<dbReference type="PROSITE" id="PS50235">
    <property type="entry name" value="USP_3"/>
    <property type="match status" value="1"/>
</dbReference>
<feature type="region of interest" description="Disordered" evidence="6">
    <location>
        <begin position="1"/>
        <end position="42"/>
    </location>
</feature>
<protein>
    <recommendedName>
        <fullName evidence="11">Ubiquitinyl hydrolase 1</fullName>
    </recommendedName>
</protein>
<dbReference type="SUPFAM" id="SSF57850">
    <property type="entry name" value="RING/U-box"/>
    <property type="match status" value="1"/>
</dbReference>
<name>A0AAD8RVL9_LOLMU</name>
<dbReference type="PROSITE" id="PS00973">
    <property type="entry name" value="USP_2"/>
    <property type="match status" value="1"/>
</dbReference>
<evidence type="ECO:0008006" key="11">
    <source>
        <dbReference type="Google" id="ProtNLM"/>
    </source>
</evidence>
<feature type="compositionally biased region" description="Polar residues" evidence="6">
    <location>
        <begin position="750"/>
        <end position="763"/>
    </location>
</feature>
<feature type="region of interest" description="Disordered" evidence="6">
    <location>
        <begin position="746"/>
        <end position="877"/>
    </location>
</feature>
<feature type="compositionally biased region" description="Polar residues" evidence="6">
    <location>
        <begin position="375"/>
        <end position="384"/>
    </location>
</feature>
<keyword evidence="2" id="KW-0479">Metal-binding</keyword>
<dbReference type="InterPro" id="IPR013083">
    <property type="entry name" value="Znf_RING/FYVE/PHD"/>
</dbReference>
<comment type="similarity">
    <text evidence="1">Belongs to the peptidase C19 family.</text>
</comment>
<evidence type="ECO:0000259" key="7">
    <source>
        <dbReference type="PROSITE" id="PS50235"/>
    </source>
</evidence>
<evidence type="ECO:0000313" key="9">
    <source>
        <dbReference type="EMBL" id="KAK1632125.1"/>
    </source>
</evidence>
<dbReference type="Gene3D" id="3.30.40.10">
    <property type="entry name" value="Zinc/RING finger domain, C3HC4 (zinc finger)"/>
    <property type="match status" value="1"/>
</dbReference>
<dbReference type="Pfam" id="PF02148">
    <property type="entry name" value="zf-UBP"/>
    <property type="match status" value="1"/>
</dbReference>
<dbReference type="GO" id="GO:0004843">
    <property type="term" value="F:cysteine-type deubiquitinase activity"/>
    <property type="evidence" value="ECO:0007669"/>
    <property type="project" value="InterPro"/>
</dbReference>
<accession>A0AAD8RVL9</accession>
<feature type="region of interest" description="Disordered" evidence="6">
    <location>
        <begin position="77"/>
        <end position="106"/>
    </location>
</feature>
<feature type="compositionally biased region" description="Basic and acidic residues" evidence="6">
    <location>
        <begin position="673"/>
        <end position="685"/>
    </location>
</feature>
<evidence type="ECO:0000256" key="6">
    <source>
        <dbReference type="SAM" id="MobiDB-lite"/>
    </source>
</evidence>
<feature type="compositionally biased region" description="Polar residues" evidence="6">
    <location>
        <begin position="854"/>
        <end position="866"/>
    </location>
</feature>
<dbReference type="AlphaFoldDB" id="A0AAD8RVL9"/>
<dbReference type="InterPro" id="IPR018200">
    <property type="entry name" value="USP_CS"/>
</dbReference>
<gene>
    <name evidence="9" type="ORF">QYE76_006440</name>
</gene>
<dbReference type="GO" id="GO:0005634">
    <property type="term" value="C:nucleus"/>
    <property type="evidence" value="ECO:0007669"/>
    <property type="project" value="TreeGrafter"/>
</dbReference>
<dbReference type="InterPro" id="IPR028889">
    <property type="entry name" value="USP"/>
</dbReference>
<comment type="caution">
    <text evidence="9">The sequence shown here is derived from an EMBL/GenBank/DDBJ whole genome shotgun (WGS) entry which is preliminary data.</text>
</comment>
<feature type="domain" description="USP" evidence="7">
    <location>
        <begin position="212"/>
        <end position="1064"/>
    </location>
</feature>
<feature type="region of interest" description="Disordered" evidence="6">
    <location>
        <begin position="673"/>
        <end position="704"/>
    </location>
</feature>
<dbReference type="Pfam" id="PF00443">
    <property type="entry name" value="UCH"/>
    <property type="match status" value="1"/>
</dbReference>
<dbReference type="SUPFAM" id="SSF54001">
    <property type="entry name" value="Cysteine proteinases"/>
    <property type="match status" value="1"/>
</dbReference>
<dbReference type="InterPro" id="IPR050164">
    <property type="entry name" value="Peptidase_C19"/>
</dbReference>
<feature type="region of interest" description="Disordered" evidence="6">
    <location>
        <begin position="361"/>
        <end position="386"/>
    </location>
</feature>
<dbReference type="PANTHER" id="PTHR24006:SF781">
    <property type="entry name" value="LD34905P"/>
    <property type="match status" value="1"/>
</dbReference>
<dbReference type="FunFam" id="3.90.70.10:FF:000121">
    <property type="entry name" value="Ubiquitinyl hydrolase 1"/>
    <property type="match status" value="1"/>
</dbReference>
<dbReference type="Proteomes" id="UP001231189">
    <property type="component" value="Unassembled WGS sequence"/>
</dbReference>
<dbReference type="EMBL" id="JAUUTY010000005">
    <property type="protein sequence ID" value="KAK1632125.1"/>
    <property type="molecule type" value="Genomic_DNA"/>
</dbReference>
<dbReference type="GO" id="GO:0008270">
    <property type="term" value="F:zinc ion binding"/>
    <property type="evidence" value="ECO:0007669"/>
    <property type="project" value="UniProtKB-KW"/>
</dbReference>
<evidence type="ECO:0000256" key="5">
    <source>
        <dbReference type="PROSITE-ProRule" id="PRU00502"/>
    </source>
</evidence>
<feature type="compositionally biased region" description="Basic and acidic residues" evidence="6">
    <location>
        <begin position="777"/>
        <end position="790"/>
    </location>
</feature>
<dbReference type="InterPro" id="IPR001607">
    <property type="entry name" value="Znf_UBP"/>
</dbReference>
<feature type="compositionally biased region" description="Basic and acidic residues" evidence="6">
    <location>
        <begin position="802"/>
        <end position="814"/>
    </location>
</feature>
<feature type="domain" description="UBP-type" evidence="8">
    <location>
        <begin position="46"/>
        <end position="193"/>
    </location>
</feature>
<evidence type="ECO:0000256" key="3">
    <source>
        <dbReference type="ARBA" id="ARBA00022771"/>
    </source>
</evidence>
<dbReference type="PROSITE" id="PS00972">
    <property type="entry name" value="USP_1"/>
    <property type="match status" value="1"/>
</dbReference>
<keyword evidence="10" id="KW-1185">Reference proteome</keyword>
<dbReference type="PANTHER" id="PTHR24006">
    <property type="entry name" value="UBIQUITIN CARBOXYL-TERMINAL HYDROLASE"/>
    <property type="match status" value="1"/>
</dbReference>
<feature type="compositionally biased region" description="Polar residues" evidence="6">
    <location>
        <begin position="830"/>
        <end position="841"/>
    </location>
</feature>
<dbReference type="Gene3D" id="3.90.70.10">
    <property type="entry name" value="Cysteine proteinases"/>
    <property type="match status" value="2"/>
</dbReference>
<feature type="compositionally biased region" description="Basic and acidic residues" evidence="6">
    <location>
        <begin position="695"/>
        <end position="704"/>
    </location>
</feature>
<reference evidence="9" key="1">
    <citation type="submission" date="2023-07" db="EMBL/GenBank/DDBJ databases">
        <title>A chromosome-level genome assembly of Lolium multiflorum.</title>
        <authorList>
            <person name="Chen Y."/>
            <person name="Copetti D."/>
            <person name="Kolliker R."/>
            <person name="Studer B."/>
        </authorList>
    </citation>
    <scope>NUCLEOTIDE SEQUENCE</scope>
    <source>
        <strain evidence="9">02402/16</strain>
        <tissue evidence="9">Leaf</tissue>
    </source>
</reference>
<evidence type="ECO:0000256" key="4">
    <source>
        <dbReference type="ARBA" id="ARBA00022833"/>
    </source>
</evidence>
<keyword evidence="4" id="KW-0862">Zinc</keyword>
<evidence type="ECO:0000256" key="1">
    <source>
        <dbReference type="ARBA" id="ARBA00009085"/>
    </source>
</evidence>
<evidence type="ECO:0000256" key="2">
    <source>
        <dbReference type="ARBA" id="ARBA00022723"/>
    </source>
</evidence>
<feature type="compositionally biased region" description="Basic residues" evidence="6">
    <location>
        <begin position="84"/>
        <end position="96"/>
    </location>
</feature>
<dbReference type="InterPro" id="IPR038765">
    <property type="entry name" value="Papain-like_cys_pep_sf"/>
</dbReference>
<dbReference type="InterPro" id="IPR001394">
    <property type="entry name" value="Peptidase_C19_UCH"/>
</dbReference>